<dbReference type="PROSITE" id="PS00211">
    <property type="entry name" value="ABC_TRANSPORTER_1"/>
    <property type="match status" value="1"/>
</dbReference>
<evidence type="ECO:0000259" key="8">
    <source>
        <dbReference type="PROSITE" id="PS50893"/>
    </source>
</evidence>
<dbReference type="InterPro" id="IPR003593">
    <property type="entry name" value="AAA+_ATPase"/>
</dbReference>
<dbReference type="Gene3D" id="3.40.50.300">
    <property type="entry name" value="P-loop containing nucleotide triphosphate hydrolases"/>
    <property type="match status" value="1"/>
</dbReference>
<protein>
    <recommendedName>
        <fullName evidence="7">Probable branched-chain amino acid transport ATP-binding protein LivG</fullName>
    </recommendedName>
</protein>
<reference evidence="9 10" key="1">
    <citation type="submission" date="2011-03" db="EMBL/GenBank/DDBJ databases">
        <title>The complete genome of Archaeoglobus veneficus SNP6.</title>
        <authorList>
            <consortium name="US DOE Joint Genome Institute (JGI-PGF)"/>
            <person name="Lucas S."/>
            <person name="Copeland A."/>
            <person name="Lapidus A."/>
            <person name="Bruce D."/>
            <person name="Goodwin L."/>
            <person name="Pitluck S."/>
            <person name="Kyrpides N."/>
            <person name="Mavromatis K."/>
            <person name="Pagani I."/>
            <person name="Ivanova N."/>
            <person name="Mikhailova N."/>
            <person name="Lu M."/>
            <person name="Detter J.C."/>
            <person name="Tapia R."/>
            <person name="Han C."/>
            <person name="Land M."/>
            <person name="Hauser L."/>
            <person name="Markowitz V."/>
            <person name="Cheng J.-F."/>
            <person name="Hugenholtz P."/>
            <person name="Woyke T."/>
            <person name="Wu D."/>
            <person name="Spring S."/>
            <person name="Brambilla E."/>
            <person name="Klenk H.-P."/>
            <person name="Eisen J.A."/>
        </authorList>
    </citation>
    <scope>NUCLEOTIDE SEQUENCE [LARGE SCALE GENOMIC DNA]</scope>
    <source>
        <strain>SNP6</strain>
    </source>
</reference>
<gene>
    <name evidence="9" type="ordered locus">Arcve_0819</name>
</gene>
<dbReference type="Proteomes" id="UP000008136">
    <property type="component" value="Chromosome"/>
</dbReference>
<dbReference type="SUPFAM" id="SSF52540">
    <property type="entry name" value="P-loop containing nucleoside triphosphate hydrolases"/>
    <property type="match status" value="1"/>
</dbReference>
<dbReference type="OrthoDB" id="44250at2157"/>
<dbReference type="RefSeq" id="WP_013683506.1">
    <property type="nucleotide sequence ID" value="NC_015320.1"/>
</dbReference>
<dbReference type="FunFam" id="3.40.50.300:FF:000421">
    <property type="entry name" value="Branched-chain amino acid ABC transporter ATP-binding protein"/>
    <property type="match status" value="1"/>
</dbReference>
<keyword evidence="3" id="KW-0547">Nucleotide-binding</keyword>
<evidence type="ECO:0000256" key="2">
    <source>
        <dbReference type="ARBA" id="ARBA00022448"/>
    </source>
</evidence>
<dbReference type="InterPro" id="IPR003439">
    <property type="entry name" value="ABC_transporter-like_ATP-bd"/>
</dbReference>
<keyword evidence="2" id="KW-0813">Transport</keyword>
<accession>F2KRZ3</accession>
<evidence type="ECO:0000313" key="9">
    <source>
        <dbReference type="EMBL" id="AEA46834.1"/>
    </source>
</evidence>
<evidence type="ECO:0000256" key="6">
    <source>
        <dbReference type="ARBA" id="ARBA00056071"/>
    </source>
</evidence>
<dbReference type="STRING" id="693661.Arcve_0819"/>
<dbReference type="SMART" id="SM00382">
    <property type="entry name" value="AAA"/>
    <property type="match status" value="1"/>
</dbReference>
<dbReference type="GO" id="GO:0005524">
    <property type="term" value="F:ATP binding"/>
    <property type="evidence" value="ECO:0007669"/>
    <property type="project" value="UniProtKB-KW"/>
</dbReference>
<dbReference type="InterPro" id="IPR032823">
    <property type="entry name" value="BCA_ABC_TP_C"/>
</dbReference>
<keyword evidence="4" id="KW-0067">ATP-binding</keyword>
<organism evidence="9 10">
    <name type="scientific">Archaeoglobus veneficus (strain DSM 11195 / SNP6)</name>
    <dbReference type="NCBI Taxonomy" id="693661"/>
    <lineage>
        <taxon>Archaea</taxon>
        <taxon>Methanobacteriati</taxon>
        <taxon>Methanobacteriota</taxon>
        <taxon>Archaeoglobi</taxon>
        <taxon>Archaeoglobales</taxon>
        <taxon>Archaeoglobaceae</taxon>
        <taxon>Archaeoglobus</taxon>
    </lineage>
</organism>
<dbReference type="GO" id="GO:0006865">
    <property type="term" value="P:amino acid transport"/>
    <property type="evidence" value="ECO:0007669"/>
    <property type="project" value="UniProtKB-KW"/>
</dbReference>
<comment type="function">
    <text evidence="6">Probable component of a branched-chain amino-acid transport system.</text>
</comment>
<dbReference type="HOGENOM" id="CLU_000604_1_2_2"/>
<keyword evidence="10" id="KW-1185">Reference proteome</keyword>
<evidence type="ECO:0000256" key="1">
    <source>
        <dbReference type="ARBA" id="ARBA00005417"/>
    </source>
</evidence>
<sequence>MNILETHNLSKFFDGLKALDGVSIEVPRQNIVLVIGPNGSGKSTLINVITGFHQADEGKVIFEGEDITNKPPHEIYRHGIVRTFQTPQPLKKLTVLENLLVAVPHPGESILRSLGRGWVSYEEEYVEKAYEILEFLGIDHLWHQESYKLSGGQLKLVEIGRALMGEAKLIVMDEPIAGVAPALSHSILDKLTKLKEMGVTFLIVEHRLDIILKYVDYIYVMANGKIIAEGREEEILKNPEVIEVYLGAAHGEAECGV</sequence>
<feature type="domain" description="ABC transporter" evidence="8">
    <location>
        <begin position="4"/>
        <end position="248"/>
    </location>
</feature>
<evidence type="ECO:0000256" key="7">
    <source>
        <dbReference type="ARBA" id="ARBA00072811"/>
    </source>
</evidence>
<evidence type="ECO:0000256" key="5">
    <source>
        <dbReference type="ARBA" id="ARBA00022970"/>
    </source>
</evidence>
<evidence type="ECO:0000256" key="3">
    <source>
        <dbReference type="ARBA" id="ARBA00022741"/>
    </source>
</evidence>
<dbReference type="InterPro" id="IPR027417">
    <property type="entry name" value="P-loop_NTPase"/>
</dbReference>
<dbReference type="GO" id="GO:0016887">
    <property type="term" value="F:ATP hydrolysis activity"/>
    <property type="evidence" value="ECO:0007669"/>
    <property type="project" value="InterPro"/>
</dbReference>
<dbReference type="PROSITE" id="PS50893">
    <property type="entry name" value="ABC_TRANSPORTER_2"/>
    <property type="match status" value="1"/>
</dbReference>
<dbReference type="InterPro" id="IPR051120">
    <property type="entry name" value="ABC_AA/LPS_Transport"/>
</dbReference>
<dbReference type="InterPro" id="IPR017871">
    <property type="entry name" value="ABC_transporter-like_CS"/>
</dbReference>
<comment type="similarity">
    <text evidence="1">Belongs to the ABC transporter superfamily.</text>
</comment>
<keyword evidence="9" id="KW-0378">Hydrolase</keyword>
<evidence type="ECO:0000256" key="4">
    <source>
        <dbReference type="ARBA" id="ARBA00022840"/>
    </source>
</evidence>
<proteinExistence type="inferred from homology"/>
<dbReference type="PANTHER" id="PTHR45772">
    <property type="entry name" value="CONSERVED COMPONENT OF ABC TRANSPORTER FOR NATURAL AMINO ACIDS-RELATED"/>
    <property type="match status" value="1"/>
</dbReference>
<dbReference type="CDD" id="cd03219">
    <property type="entry name" value="ABC_Mj1267_LivG_branched"/>
    <property type="match status" value="1"/>
</dbReference>
<dbReference type="GO" id="GO:0005886">
    <property type="term" value="C:plasma membrane"/>
    <property type="evidence" value="ECO:0007669"/>
    <property type="project" value="TreeGrafter"/>
</dbReference>
<evidence type="ECO:0000313" key="10">
    <source>
        <dbReference type="Proteomes" id="UP000008136"/>
    </source>
</evidence>
<keyword evidence="5" id="KW-0029">Amino-acid transport</keyword>
<dbReference type="GeneID" id="10393922"/>
<dbReference type="EMBL" id="CP002588">
    <property type="protein sequence ID" value="AEA46834.1"/>
    <property type="molecule type" value="Genomic_DNA"/>
</dbReference>
<dbReference type="KEGG" id="ave:Arcve_0819"/>
<dbReference type="Pfam" id="PF12399">
    <property type="entry name" value="BCA_ABC_TP_C"/>
    <property type="match status" value="1"/>
</dbReference>
<dbReference type="eggNOG" id="arCOG00925">
    <property type="taxonomic scope" value="Archaea"/>
</dbReference>
<dbReference type="AlphaFoldDB" id="F2KRZ3"/>
<name>F2KRZ3_ARCVS</name>
<dbReference type="PANTHER" id="PTHR45772:SF5">
    <property type="entry name" value="BRANCHED-CHAIN AMINO ACID TRANSPORT ATP-BINDING PROTEIN LIVG-RELATED"/>
    <property type="match status" value="1"/>
</dbReference>
<dbReference type="Pfam" id="PF00005">
    <property type="entry name" value="ABC_tran"/>
    <property type="match status" value="1"/>
</dbReference>